<dbReference type="EMBL" id="LN733683">
    <property type="protein sequence ID" value="CEP17506.1"/>
    <property type="molecule type" value="Genomic_DNA"/>
</dbReference>
<reference evidence="1 2" key="1">
    <citation type="submission" date="2014-09" db="EMBL/GenBank/DDBJ databases">
        <authorList>
            <person name="Ellenberger Sabrina"/>
        </authorList>
    </citation>
    <scope>NUCLEOTIDE SEQUENCE [LARGE SCALE GENOMIC DNA]</scope>
    <source>
        <strain evidence="1 2">CBS 412.66</strain>
    </source>
</reference>
<accession>A0A0B7NG62</accession>
<dbReference type="AlphaFoldDB" id="A0A0B7NG62"/>
<dbReference type="Proteomes" id="UP000054107">
    <property type="component" value="Unassembled WGS sequence"/>
</dbReference>
<evidence type="ECO:0000313" key="2">
    <source>
        <dbReference type="Proteomes" id="UP000054107"/>
    </source>
</evidence>
<gene>
    <name evidence="1" type="primary">PARPA_11803.1 scaffold 44586</name>
</gene>
<keyword evidence="2" id="KW-1185">Reference proteome</keyword>
<name>A0A0B7NG62_9FUNG</name>
<protein>
    <submittedName>
        <fullName evidence="1">Uncharacterized protein</fullName>
    </submittedName>
</protein>
<evidence type="ECO:0000313" key="1">
    <source>
        <dbReference type="EMBL" id="CEP17506.1"/>
    </source>
</evidence>
<sequence>MTPFSKLCELKSDASARSSYKMLYEIIIAFLKLLSSKVWTFADNKELNEILREQFPDGLILTRCAVGKLKFEVSFINDERRVAALNRPFHLQDKAIASPTLGSGAHIVCVGIMGIPRLDMVIGLTEKAMLPSTLLRVKRKLKNQMPFKKRRNIALVGSNMGFSRRNAMSSAAQVPKSQSSEGLGIVVASKLVGVTLKLAERSQGIQGQEASTTSVYSGKAPAITTSADGEAVCTTSDGQILAYLGQYGAKTDGIELDTFDWAADANPEFAGEFCRLSSSRHHHSGVTCDNIEPKMDAILSVYSDLYRGKDIDMACLERMLSYFQQQLSPEQMLDPSLQPLRLAIYWKALNGVRARATQV</sequence>
<proteinExistence type="predicted"/>
<organism evidence="1 2">
    <name type="scientific">Parasitella parasitica</name>
    <dbReference type="NCBI Taxonomy" id="35722"/>
    <lineage>
        <taxon>Eukaryota</taxon>
        <taxon>Fungi</taxon>
        <taxon>Fungi incertae sedis</taxon>
        <taxon>Mucoromycota</taxon>
        <taxon>Mucoromycotina</taxon>
        <taxon>Mucoromycetes</taxon>
        <taxon>Mucorales</taxon>
        <taxon>Mucorineae</taxon>
        <taxon>Mucoraceae</taxon>
        <taxon>Parasitella</taxon>
    </lineage>
</organism>